<feature type="transmembrane region" description="Helical" evidence="2">
    <location>
        <begin position="6"/>
        <end position="30"/>
    </location>
</feature>
<protein>
    <recommendedName>
        <fullName evidence="5">Secreted protein</fullName>
    </recommendedName>
</protein>
<evidence type="ECO:0000313" key="3">
    <source>
        <dbReference type="EMBL" id="MFI7263878.1"/>
    </source>
</evidence>
<dbReference type="EMBL" id="JBITLE010000005">
    <property type="protein sequence ID" value="MFI7263878.1"/>
    <property type="molecule type" value="Genomic_DNA"/>
</dbReference>
<feature type="region of interest" description="Disordered" evidence="1">
    <location>
        <begin position="37"/>
        <end position="60"/>
    </location>
</feature>
<reference evidence="3 4" key="1">
    <citation type="submission" date="2024-10" db="EMBL/GenBank/DDBJ databases">
        <title>The Natural Products Discovery Center: Release of the First 8490 Sequenced Strains for Exploring Actinobacteria Biosynthetic Diversity.</title>
        <authorList>
            <person name="Kalkreuter E."/>
            <person name="Kautsar S.A."/>
            <person name="Yang D."/>
            <person name="Bader C.D."/>
            <person name="Teijaro C.N."/>
            <person name="Fluegel L."/>
            <person name="Davis C.M."/>
            <person name="Simpson J.R."/>
            <person name="Lauterbach L."/>
            <person name="Steele A.D."/>
            <person name="Gui C."/>
            <person name="Meng S."/>
            <person name="Li G."/>
            <person name="Viehrig K."/>
            <person name="Ye F."/>
            <person name="Su P."/>
            <person name="Kiefer A.F."/>
            <person name="Nichols A."/>
            <person name="Cepeda A.J."/>
            <person name="Yan W."/>
            <person name="Fan B."/>
            <person name="Jiang Y."/>
            <person name="Adhikari A."/>
            <person name="Zheng C.-J."/>
            <person name="Schuster L."/>
            <person name="Cowan T.M."/>
            <person name="Smanski M.J."/>
            <person name="Chevrette M.G."/>
            <person name="De Carvalho L.P.S."/>
            <person name="Shen B."/>
        </authorList>
    </citation>
    <scope>NUCLEOTIDE SEQUENCE [LARGE SCALE GENOMIC DNA]</scope>
    <source>
        <strain evidence="3 4">NPDC049845</strain>
    </source>
</reference>
<name>A0ABW7ZM17_9ACTN</name>
<keyword evidence="2" id="KW-0812">Transmembrane</keyword>
<gene>
    <name evidence="3" type="ORF">ACIBP4_16475</name>
</gene>
<sequence>MNIFTALVAVVVFLWLPMSTIVAVIAVALLMSLTAVRPPGGAPSEQSESPRPRSGVGQLTVEPVTIKPFHDARDVWPMPPDD</sequence>
<evidence type="ECO:0008006" key="5">
    <source>
        <dbReference type="Google" id="ProtNLM"/>
    </source>
</evidence>
<keyword evidence="2" id="KW-0472">Membrane</keyword>
<accession>A0ABW7ZM17</accession>
<dbReference type="RefSeq" id="WP_396760304.1">
    <property type="nucleotide sequence ID" value="NZ_JBITLA010000005.1"/>
</dbReference>
<keyword evidence="4" id="KW-1185">Reference proteome</keyword>
<comment type="caution">
    <text evidence="3">The sequence shown here is derived from an EMBL/GenBank/DDBJ whole genome shotgun (WGS) entry which is preliminary data.</text>
</comment>
<organism evidence="3 4">
    <name type="scientific">Micromonospora maritima</name>
    <dbReference type="NCBI Taxonomy" id="986711"/>
    <lineage>
        <taxon>Bacteria</taxon>
        <taxon>Bacillati</taxon>
        <taxon>Actinomycetota</taxon>
        <taxon>Actinomycetes</taxon>
        <taxon>Micromonosporales</taxon>
        <taxon>Micromonosporaceae</taxon>
        <taxon>Micromonospora</taxon>
    </lineage>
</organism>
<feature type="compositionally biased region" description="Low complexity" evidence="1">
    <location>
        <begin position="43"/>
        <end position="54"/>
    </location>
</feature>
<dbReference type="Proteomes" id="UP001612812">
    <property type="component" value="Unassembled WGS sequence"/>
</dbReference>
<evidence type="ECO:0000256" key="1">
    <source>
        <dbReference type="SAM" id="MobiDB-lite"/>
    </source>
</evidence>
<keyword evidence="2" id="KW-1133">Transmembrane helix</keyword>
<evidence type="ECO:0000313" key="4">
    <source>
        <dbReference type="Proteomes" id="UP001612812"/>
    </source>
</evidence>
<proteinExistence type="predicted"/>
<evidence type="ECO:0000256" key="2">
    <source>
        <dbReference type="SAM" id="Phobius"/>
    </source>
</evidence>